<organism evidence="4 5">
    <name type="scientific">Rhizopogon vesiculosus</name>
    <dbReference type="NCBI Taxonomy" id="180088"/>
    <lineage>
        <taxon>Eukaryota</taxon>
        <taxon>Fungi</taxon>
        <taxon>Dikarya</taxon>
        <taxon>Basidiomycota</taxon>
        <taxon>Agaricomycotina</taxon>
        <taxon>Agaricomycetes</taxon>
        <taxon>Agaricomycetidae</taxon>
        <taxon>Boletales</taxon>
        <taxon>Suillineae</taxon>
        <taxon>Rhizopogonaceae</taxon>
        <taxon>Rhizopogon</taxon>
    </lineage>
</organism>
<gene>
    <name evidence="4" type="ORF">AZE42_10186</name>
</gene>
<feature type="repeat" description="WD" evidence="3">
    <location>
        <begin position="46"/>
        <end position="78"/>
    </location>
</feature>
<comment type="caution">
    <text evidence="4">The sequence shown here is derived from an EMBL/GenBank/DDBJ whole genome shotgun (WGS) entry which is preliminary data.</text>
</comment>
<dbReference type="InterPro" id="IPR036322">
    <property type="entry name" value="WD40_repeat_dom_sf"/>
</dbReference>
<keyword evidence="5" id="KW-1185">Reference proteome</keyword>
<dbReference type="Gene3D" id="2.130.10.10">
    <property type="entry name" value="YVTN repeat-like/Quinoprotein amine dehydrogenase"/>
    <property type="match status" value="1"/>
</dbReference>
<protein>
    <submittedName>
        <fullName evidence="4">Uncharacterized protein</fullName>
    </submittedName>
</protein>
<accession>A0A1J8QBN5</accession>
<dbReference type="InterPro" id="IPR019775">
    <property type="entry name" value="WD40_repeat_CS"/>
</dbReference>
<dbReference type="AlphaFoldDB" id="A0A1J8QBN5"/>
<evidence type="ECO:0000256" key="3">
    <source>
        <dbReference type="PROSITE-ProRule" id="PRU00221"/>
    </source>
</evidence>
<dbReference type="InterPro" id="IPR001680">
    <property type="entry name" value="WD40_rpt"/>
</dbReference>
<reference evidence="4 5" key="1">
    <citation type="submission" date="2016-03" db="EMBL/GenBank/DDBJ databases">
        <title>Comparative genomics of the ectomycorrhizal sister species Rhizopogon vinicolor and Rhizopogon vesiculosus (Basidiomycota: Boletales) reveals a divergence of the mating type B locus.</title>
        <authorList>
            <person name="Mujic A.B."/>
            <person name="Kuo A."/>
            <person name="Tritt A."/>
            <person name="Lipzen A."/>
            <person name="Chen C."/>
            <person name="Johnson J."/>
            <person name="Sharma A."/>
            <person name="Barry K."/>
            <person name="Grigoriev I.V."/>
            <person name="Spatafora J.W."/>
        </authorList>
    </citation>
    <scope>NUCLEOTIDE SEQUENCE [LARGE SCALE GENOMIC DNA]</scope>
    <source>
        <strain evidence="4 5">AM-OR11-056</strain>
    </source>
</reference>
<keyword evidence="1 3" id="KW-0853">WD repeat</keyword>
<dbReference type="Proteomes" id="UP000183567">
    <property type="component" value="Unassembled WGS sequence"/>
</dbReference>
<evidence type="ECO:0000256" key="2">
    <source>
        <dbReference type="ARBA" id="ARBA00022737"/>
    </source>
</evidence>
<dbReference type="PROSITE" id="PS00678">
    <property type="entry name" value="WD_REPEATS_1"/>
    <property type="match status" value="1"/>
</dbReference>
<sequence>MTSRWTRAGAAADKLELTIVITLEGHEPPVAYDDDRKFIPPTNRVTISYFPGGKKMISGSDDKMVRLWDLRSGKEIDEARVDLIPPAVGNSKPARLRQG</sequence>
<dbReference type="OrthoDB" id="187712at2759"/>
<name>A0A1J8QBN5_9AGAM</name>
<evidence type="ECO:0000313" key="4">
    <source>
        <dbReference type="EMBL" id="OJA10736.1"/>
    </source>
</evidence>
<evidence type="ECO:0000313" key="5">
    <source>
        <dbReference type="Proteomes" id="UP000183567"/>
    </source>
</evidence>
<dbReference type="PROSITE" id="PS50082">
    <property type="entry name" value="WD_REPEATS_2"/>
    <property type="match status" value="1"/>
</dbReference>
<keyword evidence="2" id="KW-0677">Repeat</keyword>
<evidence type="ECO:0000256" key="1">
    <source>
        <dbReference type="ARBA" id="ARBA00022574"/>
    </source>
</evidence>
<dbReference type="SUPFAM" id="SSF50978">
    <property type="entry name" value="WD40 repeat-like"/>
    <property type="match status" value="1"/>
</dbReference>
<dbReference type="InterPro" id="IPR015943">
    <property type="entry name" value="WD40/YVTN_repeat-like_dom_sf"/>
</dbReference>
<dbReference type="EMBL" id="LVVM01005379">
    <property type="protein sequence ID" value="OJA10736.1"/>
    <property type="molecule type" value="Genomic_DNA"/>
</dbReference>
<proteinExistence type="predicted"/>